<reference evidence="8 9" key="1">
    <citation type="journal article" date="2014" name="BMC Genomics">
        <title>Comparative genome sequencing reveals chemotype-specific gene clusters in the toxigenic black mold Stachybotrys.</title>
        <authorList>
            <person name="Semeiks J."/>
            <person name="Borek D."/>
            <person name="Otwinowski Z."/>
            <person name="Grishin N.V."/>
        </authorList>
    </citation>
    <scope>NUCLEOTIDE SEQUENCE [LARGE SCALE GENOMIC DNA]</scope>
    <source>
        <strain evidence="9">CBS 109288 / IBT 7711</strain>
    </source>
</reference>
<proteinExistence type="predicted"/>
<dbReference type="GO" id="GO:0046872">
    <property type="term" value="F:metal ion binding"/>
    <property type="evidence" value="ECO:0007669"/>
    <property type="project" value="UniProtKB-KW"/>
</dbReference>
<evidence type="ECO:0000256" key="4">
    <source>
        <dbReference type="ARBA" id="ARBA00022842"/>
    </source>
</evidence>
<dbReference type="SMART" id="SM00861">
    <property type="entry name" value="Transket_pyr"/>
    <property type="match status" value="1"/>
</dbReference>
<evidence type="ECO:0000313" key="8">
    <source>
        <dbReference type="EMBL" id="KEY68878.1"/>
    </source>
</evidence>
<dbReference type="SUPFAM" id="SSF52922">
    <property type="entry name" value="TK C-terminal domain-like"/>
    <property type="match status" value="1"/>
</dbReference>
<dbReference type="InterPro" id="IPR020826">
    <property type="entry name" value="Transketolase_BS"/>
</dbReference>
<feature type="domain" description="Transketolase-like pyrimidine-binding" evidence="7">
    <location>
        <begin position="1"/>
        <end position="161"/>
    </location>
</feature>
<dbReference type="InterPro" id="IPR009014">
    <property type="entry name" value="Transketo_C/PFOR_II"/>
</dbReference>
<dbReference type="OrthoDB" id="10267175at2759"/>
<keyword evidence="4" id="KW-0460">Magnesium</keyword>
<dbReference type="PANTHER" id="PTHR43522:SF6">
    <property type="entry name" value="TRANSKETOLASE-LIKE PYRIMIDINE-BINDING DOMAIN-CONTAINING PROTEIN-RELATED"/>
    <property type="match status" value="1"/>
</dbReference>
<dbReference type="InterPro" id="IPR005475">
    <property type="entry name" value="Transketolase-like_Pyr-bd"/>
</dbReference>
<keyword evidence="6" id="KW-1133">Transmembrane helix</keyword>
<dbReference type="GO" id="GO:0005829">
    <property type="term" value="C:cytosol"/>
    <property type="evidence" value="ECO:0007669"/>
    <property type="project" value="TreeGrafter"/>
</dbReference>
<dbReference type="Pfam" id="PF22613">
    <property type="entry name" value="Transketolase_C_1"/>
    <property type="match status" value="1"/>
</dbReference>
<sequence>MEKVPNVMAGGADLWNSNQMGDQSNQIFDSRHPDGRVVRYGIREHAMASISNGIAAYSEGCFISVTATFFMFYLYAAAGVRMGALNNLKVIHVATHDSIGEGQNGPTHQPVELDSLFRAMPNLLYIHPADSEEVVGAWITGLTADTRPSIISLARDPAGWLIKNTDRVKVKKGDYVLVEMEKTDVTLISCGSELKFACEVASKPTQNGIARRVVGMPCIKLFEEQPIEYQDLVLSSSKEAISDEAYISSMWARFCTASVAINSFGHSGAGREKFARFGVDTDGIIGKGKAAPREHASNSDGLSS</sequence>
<evidence type="ECO:0000256" key="2">
    <source>
        <dbReference type="ARBA" id="ARBA00022679"/>
    </source>
</evidence>
<evidence type="ECO:0000256" key="6">
    <source>
        <dbReference type="SAM" id="Phobius"/>
    </source>
</evidence>
<keyword evidence="3" id="KW-0479">Metal-binding</keyword>
<dbReference type="PANTHER" id="PTHR43522">
    <property type="entry name" value="TRANSKETOLASE"/>
    <property type="match status" value="1"/>
</dbReference>
<comment type="cofactor">
    <cofactor evidence="1">
        <name>thiamine diphosphate</name>
        <dbReference type="ChEBI" id="CHEBI:58937"/>
    </cofactor>
</comment>
<protein>
    <recommendedName>
        <fullName evidence="7">Transketolase-like pyrimidine-binding domain-containing protein</fullName>
    </recommendedName>
</protein>
<dbReference type="Gene3D" id="3.40.50.970">
    <property type="match status" value="1"/>
</dbReference>
<dbReference type="PROSITE" id="PS00802">
    <property type="entry name" value="TRANSKETOLASE_2"/>
    <property type="match status" value="1"/>
</dbReference>
<keyword evidence="6" id="KW-0812">Transmembrane</keyword>
<dbReference type="InterPro" id="IPR033247">
    <property type="entry name" value="Transketolase_fam"/>
</dbReference>
<dbReference type="GO" id="GO:0005634">
    <property type="term" value="C:nucleus"/>
    <property type="evidence" value="ECO:0007669"/>
    <property type="project" value="TreeGrafter"/>
</dbReference>
<dbReference type="InterPro" id="IPR055152">
    <property type="entry name" value="Transketolase-like_C_2"/>
</dbReference>
<dbReference type="AlphaFoldDB" id="A0A084AU99"/>
<evidence type="ECO:0000259" key="7">
    <source>
        <dbReference type="SMART" id="SM00861"/>
    </source>
</evidence>
<evidence type="ECO:0000313" key="9">
    <source>
        <dbReference type="Proteomes" id="UP000028045"/>
    </source>
</evidence>
<evidence type="ECO:0000256" key="5">
    <source>
        <dbReference type="ARBA" id="ARBA00023052"/>
    </source>
</evidence>
<evidence type="ECO:0000256" key="1">
    <source>
        <dbReference type="ARBA" id="ARBA00001964"/>
    </source>
</evidence>
<evidence type="ECO:0000256" key="3">
    <source>
        <dbReference type="ARBA" id="ARBA00022723"/>
    </source>
</evidence>
<dbReference type="GO" id="GO:0004802">
    <property type="term" value="F:transketolase activity"/>
    <property type="evidence" value="ECO:0007669"/>
    <property type="project" value="TreeGrafter"/>
</dbReference>
<dbReference type="CDD" id="cd07033">
    <property type="entry name" value="TPP_PYR_DXS_TK_like"/>
    <property type="match status" value="1"/>
</dbReference>
<accession>A0A084AU99</accession>
<keyword evidence="5" id="KW-0786">Thiamine pyrophosphate</keyword>
<feature type="transmembrane region" description="Helical" evidence="6">
    <location>
        <begin position="54"/>
        <end position="76"/>
    </location>
</feature>
<dbReference type="InterPro" id="IPR029061">
    <property type="entry name" value="THDP-binding"/>
</dbReference>
<name>A0A084AU99_STACB</name>
<gene>
    <name evidence="8" type="ORF">S7711_03813</name>
</gene>
<dbReference type="Gene3D" id="3.40.50.920">
    <property type="match status" value="1"/>
</dbReference>
<dbReference type="Proteomes" id="UP000028045">
    <property type="component" value="Unassembled WGS sequence"/>
</dbReference>
<keyword evidence="2" id="KW-0808">Transferase</keyword>
<dbReference type="Pfam" id="PF02779">
    <property type="entry name" value="Transket_pyr"/>
    <property type="match status" value="1"/>
</dbReference>
<organism evidence="8 9">
    <name type="scientific">Stachybotrys chartarum (strain CBS 109288 / IBT 7711)</name>
    <name type="common">Toxic black mold</name>
    <name type="synonym">Stilbospora chartarum</name>
    <dbReference type="NCBI Taxonomy" id="1280523"/>
    <lineage>
        <taxon>Eukaryota</taxon>
        <taxon>Fungi</taxon>
        <taxon>Dikarya</taxon>
        <taxon>Ascomycota</taxon>
        <taxon>Pezizomycotina</taxon>
        <taxon>Sordariomycetes</taxon>
        <taxon>Hypocreomycetidae</taxon>
        <taxon>Hypocreales</taxon>
        <taxon>Stachybotryaceae</taxon>
        <taxon>Stachybotrys</taxon>
    </lineage>
</organism>
<keyword evidence="9" id="KW-1185">Reference proteome</keyword>
<dbReference type="GO" id="GO:0006098">
    <property type="term" value="P:pentose-phosphate shunt"/>
    <property type="evidence" value="ECO:0007669"/>
    <property type="project" value="TreeGrafter"/>
</dbReference>
<dbReference type="HOGENOM" id="CLU_009227_2_1_1"/>
<dbReference type="EMBL" id="KL648556">
    <property type="protein sequence ID" value="KEY68878.1"/>
    <property type="molecule type" value="Genomic_DNA"/>
</dbReference>
<keyword evidence="6" id="KW-0472">Membrane</keyword>
<dbReference type="SUPFAM" id="SSF52518">
    <property type="entry name" value="Thiamin diphosphate-binding fold (THDP-binding)"/>
    <property type="match status" value="1"/>
</dbReference>